<accession>A0A8T1TVY4</accession>
<organism evidence="2 3">
    <name type="scientific">Phytophthora cactorum</name>
    <dbReference type="NCBI Taxonomy" id="29920"/>
    <lineage>
        <taxon>Eukaryota</taxon>
        <taxon>Sar</taxon>
        <taxon>Stramenopiles</taxon>
        <taxon>Oomycota</taxon>
        <taxon>Peronosporomycetes</taxon>
        <taxon>Peronosporales</taxon>
        <taxon>Peronosporaceae</taxon>
        <taxon>Phytophthora</taxon>
    </lineage>
</organism>
<reference evidence="2" key="1">
    <citation type="submission" date="2021-01" db="EMBL/GenBank/DDBJ databases">
        <title>Phytophthora aleatoria, a newly-described species from Pinus radiata is distinct from Phytophthora cactorum isolates based on comparative genomics.</title>
        <authorList>
            <person name="Mcdougal R."/>
            <person name="Panda P."/>
            <person name="Williams N."/>
            <person name="Studholme D.J."/>
        </authorList>
    </citation>
    <scope>NUCLEOTIDE SEQUENCE</scope>
    <source>
        <strain evidence="2">NZFS 3830</strain>
    </source>
</reference>
<dbReference type="VEuPathDB" id="FungiDB:PC110_g19867"/>
<protein>
    <submittedName>
        <fullName evidence="2">Uncharacterized protein</fullName>
    </submittedName>
</protein>
<dbReference type="OrthoDB" id="109820at2759"/>
<comment type="caution">
    <text evidence="2">The sequence shown here is derived from an EMBL/GenBank/DDBJ whole genome shotgun (WGS) entry which is preliminary data.</text>
</comment>
<evidence type="ECO:0000313" key="3">
    <source>
        <dbReference type="Proteomes" id="UP000688947"/>
    </source>
</evidence>
<dbReference type="AlphaFoldDB" id="A0A8T1TVY4"/>
<name>A0A8T1TVY4_9STRA</name>
<proteinExistence type="predicted"/>
<evidence type="ECO:0000256" key="1">
    <source>
        <dbReference type="SAM" id="MobiDB-lite"/>
    </source>
</evidence>
<dbReference type="EMBL" id="JAENGZ010001403">
    <property type="protein sequence ID" value="KAG6948296.1"/>
    <property type="molecule type" value="Genomic_DNA"/>
</dbReference>
<sequence length="100" mass="11268">MEAVAGDAGVAQASAASAARATADRVLMVLKPRAERARWGRGPVLVAQEARRSIIVCGYFRYYSYLKYFREESEWKENNKDGSALIGQEEKFEYIQDLES</sequence>
<dbReference type="Proteomes" id="UP000688947">
    <property type="component" value="Unassembled WGS sequence"/>
</dbReference>
<feature type="region of interest" description="Disordered" evidence="1">
    <location>
        <begin position="1"/>
        <end position="20"/>
    </location>
</feature>
<evidence type="ECO:0000313" key="2">
    <source>
        <dbReference type="EMBL" id="KAG6948296.1"/>
    </source>
</evidence>
<gene>
    <name evidence="2" type="ORF">JG687_00015568</name>
</gene>